<evidence type="ECO:0000313" key="2">
    <source>
        <dbReference type="Proteomes" id="UP000466442"/>
    </source>
</evidence>
<dbReference type="EMBL" id="WIXP02000001">
    <property type="protein sequence ID" value="KAF6216343.1"/>
    <property type="molecule type" value="Genomic_DNA"/>
</dbReference>
<keyword evidence="2" id="KW-1185">Reference proteome</keyword>
<sequence length="370" mass="41416">MNFMIIIEGIRQKAAIMNSLKYTEDEQLQVTTLSLRSKSNIELTKVPASMMNSFNNTSDKDLRANARSLRAKSNIELTMVPASAMHFSYTSDQDLVAANPSHRFKFNIDLTKLSSTEIVPNDDAVCDENNEAAALVQKTDGTKSNEEESDGMIMYYVVEGERLLWQSMMPIHLLPRLIQRVVAKKSASGKRLVVVNVDEMDAGLMDSNREELPSRFITSWLRISETENSIYLIDASPPVLLNEKFHREVKLSDVNEESLLMDQEEFFSFISSSEESMDDHILDTHDATGEIQNSSEAPDNTNAGSSSCGLLQLARSVFKPTSGDAPTDDHQLEMVDFNTGFQNIPEAFNDNNVRGCSCGLWQLARSCFKK</sequence>
<dbReference type="Proteomes" id="UP000466442">
    <property type="component" value="Linkage Group LG1"/>
</dbReference>
<name>A0A8S9Y596_APOLU</name>
<organism evidence="1 2">
    <name type="scientific">Apolygus lucorum</name>
    <name type="common">Small green plant bug</name>
    <name type="synonym">Lygocoris lucorum</name>
    <dbReference type="NCBI Taxonomy" id="248454"/>
    <lineage>
        <taxon>Eukaryota</taxon>
        <taxon>Metazoa</taxon>
        <taxon>Ecdysozoa</taxon>
        <taxon>Arthropoda</taxon>
        <taxon>Hexapoda</taxon>
        <taxon>Insecta</taxon>
        <taxon>Pterygota</taxon>
        <taxon>Neoptera</taxon>
        <taxon>Paraneoptera</taxon>
        <taxon>Hemiptera</taxon>
        <taxon>Heteroptera</taxon>
        <taxon>Panheteroptera</taxon>
        <taxon>Cimicomorpha</taxon>
        <taxon>Miridae</taxon>
        <taxon>Mirini</taxon>
        <taxon>Apolygus</taxon>
    </lineage>
</organism>
<gene>
    <name evidence="1" type="ORF">GE061_000684</name>
</gene>
<dbReference type="AlphaFoldDB" id="A0A8S9Y596"/>
<evidence type="ECO:0000313" key="1">
    <source>
        <dbReference type="EMBL" id="KAF6216343.1"/>
    </source>
</evidence>
<proteinExistence type="predicted"/>
<accession>A0A8S9Y596</accession>
<protein>
    <submittedName>
        <fullName evidence="1">Uncharacterized protein</fullName>
    </submittedName>
</protein>
<comment type="caution">
    <text evidence="1">The sequence shown here is derived from an EMBL/GenBank/DDBJ whole genome shotgun (WGS) entry which is preliminary data.</text>
</comment>
<reference evidence="1" key="1">
    <citation type="journal article" date="2021" name="Mol. Ecol. Resour.">
        <title>Apolygus lucorum genome provides insights into omnivorousness and mesophyll feeding.</title>
        <authorList>
            <person name="Liu Y."/>
            <person name="Liu H."/>
            <person name="Wang H."/>
            <person name="Huang T."/>
            <person name="Liu B."/>
            <person name="Yang B."/>
            <person name="Yin L."/>
            <person name="Li B."/>
            <person name="Zhang Y."/>
            <person name="Zhang S."/>
            <person name="Jiang F."/>
            <person name="Zhang X."/>
            <person name="Ren Y."/>
            <person name="Wang B."/>
            <person name="Wang S."/>
            <person name="Lu Y."/>
            <person name="Wu K."/>
            <person name="Fan W."/>
            <person name="Wang G."/>
        </authorList>
    </citation>
    <scope>NUCLEOTIDE SEQUENCE</scope>
    <source>
        <strain evidence="1">12Hb</strain>
    </source>
</reference>